<dbReference type="Proteomes" id="UP000677537">
    <property type="component" value="Unassembled WGS sequence"/>
</dbReference>
<dbReference type="EMBL" id="JAGIZA010000017">
    <property type="protein sequence ID" value="MBP0495476.1"/>
    <property type="molecule type" value="Genomic_DNA"/>
</dbReference>
<keyword evidence="2" id="KW-0732">Signal</keyword>
<dbReference type="PIRSF" id="PIRSF017082">
    <property type="entry name" value="YflP"/>
    <property type="match status" value="1"/>
</dbReference>
<dbReference type="PANTHER" id="PTHR42928:SF5">
    <property type="entry name" value="BLR1237 PROTEIN"/>
    <property type="match status" value="1"/>
</dbReference>
<dbReference type="SUPFAM" id="SSF53850">
    <property type="entry name" value="Periplasmic binding protein-like II"/>
    <property type="match status" value="1"/>
</dbReference>
<proteinExistence type="inferred from homology"/>
<evidence type="ECO:0000313" key="4">
    <source>
        <dbReference type="Proteomes" id="UP000677537"/>
    </source>
</evidence>
<reference evidence="3" key="1">
    <citation type="submission" date="2021-03" db="EMBL/GenBank/DDBJ databases">
        <authorList>
            <person name="So Y."/>
        </authorList>
    </citation>
    <scope>NUCLEOTIDE SEQUENCE</scope>
    <source>
        <strain evidence="3">SG15</strain>
    </source>
</reference>
<feature type="signal peptide" evidence="2">
    <location>
        <begin position="1"/>
        <end position="23"/>
    </location>
</feature>
<name>A0A940S6F8_9PROT</name>
<evidence type="ECO:0000313" key="3">
    <source>
        <dbReference type="EMBL" id="MBP0495476.1"/>
    </source>
</evidence>
<gene>
    <name evidence="3" type="ORF">J5Y10_22010</name>
</gene>
<dbReference type="PANTHER" id="PTHR42928">
    <property type="entry name" value="TRICARBOXYLATE-BINDING PROTEIN"/>
    <property type="match status" value="1"/>
</dbReference>
<protein>
    <submittedName>
        <fullName evidence="3">Twin-arginine translocation pathway signal protein</fullName>
    </submittedName>
</protein>
<evidence type="ECO:0000256" key="2">
    <source>
        <dbReference type="SAM" id="SignalP"/>
    </source>
</evidence>
<dbReference type="AlphaFoldDB" id="A0A940S6F8"/>
<dbReference type="Pfam" id="PF03401">
    <property type="entry name" value="TctC"/>
    <property type="match status" value="1"/>
</dbReference>
<evidence type="ECO:0000256" key="1">
    <source>
        <dbReference type="ARBA" id="ARBA00006987"/>
    </source>
</evidence>
<comment type="caution">
    <text evidence="3">The sequence shown here is derived from an EMBL/GenBank/DDBJ whole genome shotgun (WGS) entry which is preliminary data.</text>
</comment>
<dbReference type="Gene3D" id="3.40.190.10">
    <property type="entry name" value="Periplasmic binding protein-like II"/>
    <property type="match status" value="1"/>
</dbReference>
<dbReference type="Gene3D" id="3.40.190.150">
    <property type="entry name" value="Bordetella uptake gene, domain 1"/>
    <property type="match status" value="1"/>
</dbReference>
<keyword evidence="4" id="KW-1185">Reference proteome</keyword>
<organism evidence="3 4">
    <name type="scientific">Roseomonas indoligenes</name>
    <dbReference type="NCBI Taxonomy" id="2820811"/>
    <lineage>
        <taxon>Bacteria</taxon>
        <taxon>Pseudomonadati</taxon>
        <taxon>Pseudomonadota</taxon>
        <taxon>Alphaproteobacteria</taxon>
        <taxon>Acetobacterales</taxon>
        <taxon>Roseomonadaceae</taxon>
        <taxon>Roseomonas</taxon>
    </lineage>
</organism>
<comment type="similarity">
    <text evidence="1">Belongs to the UPF0065 (bug) family.</text>
</comment>
<sequence length="327" mass="33807">MTDRRAILLTALAAPLLPGTARAQGHAAGTPPFPNRPVRIVMPYAPGGQSDTVARLIAPRMAAVLGQSVVVENRTGAGGSIGAGIVAGAPADGHTLLFDTPSILIVPFAVKDLPFDYERDFLPLGMAVSQPYVLGVTSAFPAQDIAGLVAHGRTGKSIGFGTPGVGSIGHLAGALLGHRAGIAMEHVAYRGGADAARDLAAGNLEAAIITPNSLDVVVQTGRARALGQTSERPSPLLPGIPTVASAGLPGFDLTSWNAAFVRAGTPEPVVEALDRAFRAAVDDPEVQDAFRRMGGEPGRESRAVFAERVARERTLVRDIVRQTGITF</sequence>
<feature type="chain" id="PRO_5037023630" evidence="2">
    <location>
        <begin position="24"/>
        <end position="327"/>
    </location>
</feature>
<dbReference type="RefSeq" id="WP_209376276.1">
    <property type="nucleotide sequence ID" value="NZ_JAGIZA010000017.1"/>
</dbReference>
<dbReference type="InterPro" id="IPR042100">
    <property type="entry name" value="Bug_dom1"/>
</dbReference>
<dbReference type="InterPro" id="IPR005064">
    <property type="entry name" value="BUG"/>
</dbReference>
<accession>A0A940S6F8</accession>